<proteinExistence type="predicted"/>
<accession>A0A5J4L5Q6</accession>
<keyword evidence="1" id="KW-1133">Transmembrane helix</keyword>
<keyword evidence="1" id="KW-0812">Transmembrane</keyword>
<dbReference type="AlphaFoldDB" id="A0A5J4L5Q6"/>
<feature type="transmembrane region" description="Helical" evidence="1">
    <location>
        <begin position="57"/>
        <end position="76"/>
    </location>
</feature>
<dbReference type="Gene3D" id="1.20.5.340">
    <property type="match status" value="1"/>
</dbReference>
<gene>
    <name evidence="2" type="ORF">A45J_1951</name>
</gene>
<dbReference type="EMBL" id="BLAB01000001">
    <property type="protein sequence ID" value="GER94191.1"/>
    <property type="molecule type" value="Genomic_DNA"/>
</dbReference>
<name>A0A5J4L5Q6_9ZZZZ</name>
<protein>
    <submittedName>
        <fullName evidence="2">DUF1640 domain-containing protein</fullName>
    </submittedName>
</protein>
<evidence type="ECO:0000313" key="2">
    <source>
        <dbReference type="EMBL" id="GER94191.1"/>
    </source>
</evidence>
<evidence type="ECO:0000256" key="1">
    <source>
        <dbReference type="SAM" id="Phobius"/>
    </source>
</evidence>
<sequence length="79" mass="8660">MATAIFDTLAHAKKLREAGFSERQAEIQAEALAEIVTDHLVTKGDLQRELKDLECRLIIKLGAMMATSIVIVATLVKLP</sequence>
<organism evidence="2">
    <name type="scientific">hot springs metagenome</name>
    <dbReference type="NCBI Taxonomy" id="433727"/>
    <lineage>
        <taxon>unclassified sequences</taxon>
        <taxon>metagenomes</taxon>
        <taxon>ecological metagenomes</taxon>
    </lineage>
</organism>
<reference evidence="2" key="1">
    <citation type="submission" date="2019-10" db="EMBL/GenBank/DDBJ databases">
        <title>Metagenomic sequencing of thiosulfate-disproportionating enrichment culture.</title>
        <authorList>
            <person name="Umezawa K."/>
            <person name="Kojima H."/>
            <person name="Fukui M."/>
        </authorList>
    </citation>
    <scope>NUCLEOTIDE SEQUENCE</scope>
    <source>
        <strain evidence="2">45J</strain>
    </source>
</reference>
<comment type="caution">
    <text evidence="2">The sequence shown here is derived from an EMBL/GenBank/DDBJ whole genome shotgun (WGS) entry which is preliminary data.</text>
</comment>
<keyword evidence="1" id="KW-0472">Membrane</keyword>